<evidence type="ECO:0000256" key="1">
    <source>
        <dbReference type="SAM" id="MobiDB-lite"/>
    </source>
</evidence>
<keyword evidence="2" id="KW-0732">Signal</keyword>
<dbReference type="Proteomes" id="UP000824005">
    <property type="component" value="Unassembled WGS sequence"/>
</dbReference>
<feature type="region of interest" description="Disordered" evidence="1">
    <location>
        <begin position="28"/>
        <end position="67"/>
    </location>
</feature>
<evidence type="ECO:0000256" key="2">
    <source>
        <dbReference type="SAM" id="SignalP"/>
    </source>
</evidence>
<evidence type="ECO:0000313" key="4">
    <source>
        <dbReference type="Proteomes" id="UP000824005"/>
    </source>
</evidence>
<feature type="compositionally biased region" description="Low complexity" evidence="1">
    <location>
        <begin position="41"/>
        <end position="51"/>
    </location>
</feature>
<protein>
    <submittedName>
        <fullName evidence="3">Uncharacterized protein</fullName>
    </submittedName>
</protein>
<dbReference type="AlphaFoldDB" id="A0A9D1YXT6"/>
<reference evidence="3" key="1">
    <citation type="journal article" date="2021" name="PeerJ">
        <title>Extensive microbial diversity within the chicken gut microbiome revealed by metagenomics and culture.</title>
        <authorList>
            <person name="Gilroy R."/>
            <person name="Ravi A."/>
            <person name="Getino M."/>
            <person name="Pursley I."/>
            <person name="Horton D.L."/>
            <person name="Alikhan N.F."/>
            <person name="Baker D."/>
            <person name="Gharbi K."/>
            <person name="Hall N."/>
            <person name="Watson M."/>
            <person name="Adriaenssens E.M."/>
            <person name="Foster-Nyarko E."/>
            <person name="Jarju S."/>
            <person name="Secka A."/>
            <person name="Antonio M."/>
            <person name="Oren A."/>
            <person name="Chaudhuri R.R."/>
            <person name="La Ragione R."/>
            <person name="Hildebrand F."/>
            <person name="Pallen M.J."/>
        </authorList>
    </citation>
    <scope>NUCLEOTIDE SEQUENCE</scope>
    <source>
        <strain evidence="3">ChiGjej1B1-98</strain>
    </source>
</reference>
<reference evidence="3" key="2">
    <citation type="submission" date="2021-04" db="EMBL/GenBank/DDBJ databases">
        <authorList>
            <person name="Gilroy R."/>
        </authorList>
    </citation>
    <scope>NUCLEOTIDE SEQUENCE</scope>
    <source>
        <strain evidence="3">ChiGjej1B1-98</strain>
    </source>
</reference>
<dbReference type="EMBL" id="DXDC01000406">
    <property type="protein sequence ID" value="HIY67258.1"/>
    <property type="molecule type" value="Genomic_DNA"/>
</dbReference>
<organism evidence="3 4">
    <name type="scientific">Candidatus Agrococcus pullicola</name>
    <dbReference type="NCBI Taxonomy" id="2838429"/>
    <lineage>
        <taxon>Bacteria</taxon>
        <taxon>Bacillati</taxon>
        <taxon>Actinomycetota</taxon>
        <taxon>Actinomycetes</taxon>
        <taxon>Micrococcales</taxon>
        <taxon>Microbacteriaceae</taxon>
        <taxon>Agrococcus</taxon>
    </lineage>
</organism>
<accession>A0A9D1YXT6</accession>
<proteinExistence type="predicted"/>
<evidence type="ECO:0000313" key="3">
    <source>
        <dbReference type="EMBL" id="HIY67258.1"/>
    </source>
</evidence>
<sequence length="189" mass="19515">MRIRALVAPVALALVTIGLTGCQPGLLAPPGDEHVPGLQDPSATPEPSASEGEPEEPPTQSPLGDGDALDVTCEEVLTLEQLYDFDPNFTPTDEAGRDLPPVFETIADADGVVCAYTHVTAEQMLLVGVAPSGTELGDDEGYTNEVGIGTVAEEFGGYVVAVGSTYFGDPSDAEGLVETVSLNMPDPGE</sequence>
<name>A0A9D1YXT6_9MICO</name>
<dbReference type="PROSITE" id="PS51257">
    <property type="entry name" value="PROKAR_LIPOPROTEIN"/>
    <property type="match status" value="1"/>
</dbReference>
<feature type="chain" id="PRO_5038997323" evidence="2">
    <location>
        <begin position="22"/>
        <end position="189"/>
    </location>
</feature>
<feature type="signal peptide" evidence="2">
    <location>
        <begin position="1"/>
        <end position="21"/>
    </location>
</feature>
<gene>
    <name evidence="3" type="ORF">H9830_13395</name>
</gene>
<comment type="caution">
    <text evidence="3">The sequence shown here is derived from an EMBL/GenBank/DDBJ whole genome shotgun (WGS) entry which is preliminary data.</text>
</comment>